<dbReference type="PIRSF" id="PIRSF000368">
    <property type="entry name" value="NrdG"/>
    <property type="match status" value="1"/>
</dbReference>
<dbReference type="InterPro" id="IPR007197">
    <property type="entry name" value="rSAM"/>
</dbReference>
<dbReference type="EC" id="1.97.1.-" evidence="12"/>
<dbReference type="SFLD" id="SFLDF00299">
    <property type="entry name" value="anaerobic_ribonucleoside-triph"/>
    <property type="match status" value="1"/>
</dbReference>
<sequence length="154" mass="17406">MKVMNIIHDSIVDGEGLRTVVFLAGCPHMCEGCHNKQSWNINNGFDMSVDEVFEEIMKNPLTNVTYSGGEPLLHAGELIELSEKIKQHSEKDIWLYSGYTYEQILKNEKHSALLAYCDVLVDGPFELKKRDLTLLYRGSSNQRIIELASSQAEA</sequence>
<dbReference type="InterPro" id="IPR012837">
    <property type="entry name" value="NrdG"/>
</dbReference>
<dbReference type="RefSeq" id="WP_003185792.1">
    <property type="nucleotide sequence ID" value="NZ_BEXU01000014.1"/>
</dbReference>
<dbReference type="InterPro" id="IPR034457">
    <property type="entry name" value="Organic_radical-activating"/>
</dbReference>
<keyword evidence="10" id="KW-0411">Iron-sulfur</keyword>
<dbReference type="GO" id="GO:0043365">
    <property type="term" value="F:[formate-C-acetyltransferase]-activating enzyme activity"/>
    <property type="evidence" value="ECO:0007669"/>
    <property type="project" value="InterPro"/>
</dbReference>
<keyword evidence="7" id="KW-0479">Metal-binding</keyword>
<dbReference type="NCBIfam" id="TIGR02491">
    <property type="entry name" value="NrdG"/>
    <property type="match status" value="1"/>
</dbReference>
<dbReference type="SFLD" id="SFLDG01063">
    <property type="entry name" value="activating_enzymes__group_1"/>
    <property type="match status" value="1"/>
</dbReference>
<gene>
    <name evidence="13" type="primary">nrdG</name>
    <name evidence="14" type="ORF">CHCC16736_3915</name>
    <name evidence="13" type="ORF">I6G80_06090</name>
</gene>
<keyword evidence="5" id="KW-0004">4Fe-4S</keyword>
<keyword evidence="8 12" id="KW-0560">Oxidoreductase</keyword>
<comment type="function">
    <text evidence="2 12">Activation of anaerobic ribonucleoside-triphosphate reductase under anaerobic conditions by generation of an organic free radical, using S-adenosylmethionine and reduced flavodoxin as cosubstrates to produce 5'-deoxy-adenosine.</text>
</comment>
<evidence type="ECO:0000256" key="10">
    <source>
        <dbReference type="ARBA" id="ARBA00023014"/>
    </source>
</evidence>
<dbReference type="PROSITE" id="PS01087">
    <property type="entry name" value="RADICAL_ACTIVATING"/>
    <property type="match status" value="1"/>
</dbReference>
<dbReference type="SFLD" id="SFLDG01066">
    <property type="entry name" value="organic_radical-activating_enz"/>
    <property type="match status" value="1"/>
</dbReference>
<comment type="catalytic activity">
    <reaction evidence="11">
        <text>glycyl-[protein] + reduced [flavodoxin] + S-adenosyl-L-methionine = glycin-2-yl radical-[protein] + semiquinone [flavodoxin] + 5'-deoxyadenosine + L-methionine + H(+)</text>
        <dbReference type="Rhea" id="RHEA:61976"/>
        <dbReference type="Rhea" id="RHEA-COMP:10622"/>
        <dbReference type="Rhea" id="RHEA-COMP:14480"/>
        <dbReference type="Rhea" id="RHEA-COMP:15993"/>
        <dbReference type="Rhea" id="RHEA-COMP:15994"/>
        <dbReference type="ChEBI" id="CHEBI:15378"/>
        <dbReference type="ChEBI" id="CHEBI:17319"/>
        <dbReference type="ChEBI" id="CHEBI:29947"/>
        <dbReference type="ChEBI" id="CHEBI:32722"/>
        <dbReference type="ChEBI" id="CHEBI:57618"/>
        <dbReference type="ChEBI" id="CHEBI:57844"/>
        <dbReference type="ChEBI" id="CHEBI:59789"/>
        <dbReference type="ChEBI" id="CHEBI:140311"/>
    </reaction>
</comment>
<dbReference type="Proteomes" id="UP000435910">
    <property type="component" value="Unassembled WGS sequence"/>
</dbReference>
<dbReference type="EMBL" id="NILC01000004">
    <property type="protein sequence ID" value="TWL33103.1"/>
    <property type="molecule type" value="Genomic_DNA"/>
</dbReference>
<evidence type="ECO:0000256" key="1">
    <source>
        <dbReference type="ARBA" id="ARBA00001966"/>
    </source>
</evidence>
<keyword evidence="6" id="KW-0949">S-adenosyl-L-methionine</keyword>
<dbReference type="SUPFAM" id="SSF102114">
    <property type="entry name" value="Radical SAM enzymes"/>
    <property type="match status" value="1"/>
</dbReference>
<evidence type="ECO:0000313" key="16">
    <source>
        <dbReference type="Proteomes" id="UP000595038"/>
    </source>
</evidence>
<evidence type="ECO:0000256" key="12">
    <source>
        <dbReference type="PIRNR" id="PIRNR000368"/>
    </source>
</evidence>
<keyword evidence="9" id="KW-0408">Iron</keyword>
<organism evidence="14 15">
    <name type="scientific">Bacillus licheniformis</name>
    <dbReference type="NCBI Taxonomy" id="1402"/>
    <lineage>
        <taxon>Bacteria</taxon>
        <taxon>Bacillati</taxon>
        <taxon>Bacillota</taxon>
        <taxon>Bacilli</taxon>
        <taxon>Bacillales</taxon>
        <taxon>Bacillaceae</taxon>
        <taxon>Bacillus</taxon>
    </lineage>
</organism>
<dbReference type="GeneID" id="92859602"/>
<dbReference type="PANTHER" id="PTHR30352:SF2">
    <property type="entry name" value="ANAEROBIC RIBONUCLEOSIDE-TRIPHOSPHATE REDUCTASE-ACTIVATING PROTEIN"/>
    <property type="match status" value="1"/>
</dbReference>
<evidence type="ECO:0000256" key="9">
    <source>
        <dbReference type="ARBA" id="ARBA00023004"/>
    </source>
</evidence>
<protein>
    <recommendedName>
        <fullName evidence="4 12">Anaerobic ribonucleoside-triphosphate reductase-activating protein</fullName>
        <ecNumber evidence="12">1.97.1.-</ecNumber>
    </recommendedName>
</protein>
<dbReference type="GO" id="GO:0004748">
    <property type="term" value="F:ribonucleoside-diphosphate reductase activity, thioredoxin disulfide as acceptor"/>
    <property type="evidence" value="ECO:0007669"/>
    <property type="project" value="TreeGrafter"/>
</dbReference>
<reference evidence="14 15" key="1">
    <citation type="submission" date="2019-06" db="EMBL/GenBank/DDBJ databases">
        <title>Genome sequence analysis of &gt;100 Bacillus licheniformis strains suggests intrinsic resistance to this species.</title>
        <authorList>
            <person name="Wels M."/>
            <person name="Siezen R.J."/>
            <person name="Johansen E."/>
            <person name="Stuer-Lauridsen B."/>
            <person name="Bjerre K."/>
            <person name="Nielsen B.K.K."/>
        </authorList>
    </citation>
    <scope>NUCLEOTIDE SEQUENCE [LARGE SCALE GENOMIC DNA]</scope>
    <source>
        <strain evidence="14 15">BAC-16736</strain>
    </source>
</reference>
<dbReference type="PANTHER" id="PTHR30352">
    <property type="entry name" value="PYRUVATE FORMATE-LYASE-ACTIVATING ENZYME"/>
    <property type="match status" value="1"/>
</dbReference>
<reference evidence="13 16" key="2">
    <citation type="submission" date="2020-12" db="EMBL/GenBank/DDBJ databases">
        <title>FDA dAtabase for Regulatory Grade micrObial Sequences (FDA-ARGOS): Supporting development and validation of Infectious Disease Dx tests.</title>
        <authorList>
            <person name="Nelson B."/>
            <person name="Plummer A."/>
            <person name="Tallon L."/>
            <person name="Sadzewicz L."/>
            <person name="Zhao X."/>
            <person name="Boylan J."/>
            <person name="Ott S."/>
            <person name="Bowen H."/>
            <person name="Vavikolanu K."/>
            <person name="Mehta A."/>
            <person name="Aluvathingal J."/>
            <person name="Nadendla S."/>
            <person name="Myers T."/>
            <person name="Yan Y."/>
            <person name="Sichtig H."/>
        </authorList>
    </citation>
    <scope>NUCLEOTIDE SEQUENCE [LARGE SCALE GENOMIC DNA]</scope>
    <source>
        <strain evidence="13 16">FDAARGOS_923</strain>
    </source>
</reference>
<comment type="similarity">
    <text evidence="3 12">Belongs to the organic radical-activating enzymes family.</text>
</comment>
<evidence type="ECO:0000256" key="7">
    <source>
        <dbReference type="ARBA" id="ARBA00022723"/>
    </source>
</evidence>
<dbReference type="GO" id="GO:0051539">
    <property type="term" value="F:4 iron, 4 sulfur cluster binding"/>
    <property type="evidence" value="ECO:0007669"/>
    <property type="project" value="UniProtKB-KW"/>
</dbReference>
<evidence type="ECO:0000256" key="2">
    <source>
        <dbReference type="ARBA" id="ARBA00003852"/>
    </source>
</evidence>
<dbReference type="InterPro" id="IPR013785">
    <property type="entry name" value="Aldolase_TIM"/>
</dbReference>
<dbReference type="InterPro" id="IPR058240">
    <property type="entry name" value="rSAM_sf"/>
</dbReference>
<accession>A0A415J9W7</accession>
<evidence type="ECO:0000256" key="3">
    <source>
        <dbReference type="ARBA" id="ARBA00009777"/>
    </source>
</evidence>
<dbReference type="Proteomes" id="UP000595038">
    <property type="component" value="Chromosome"/>
</dbReference>
<dbReference type="GO" id="GO:0046872">
    <property type="term" value="F:metal ion binding"/>
    <property type="evidence" value="ECO:0007669"/>
    <property type="project" value="UniProtKB-KW"/>
</dbReference>
<name>A0A415J9W7_BACLI</name>
<comment type="cofactor">
    <cofactor evidence="1">
        <name>[4Fe-4S] cluster</name>
        <dbReference type="ChEBI" id="CHEBI:49883"/>
    </cofactor>
</comment>
<evidence type="ECO:0000256" key="8">
    <source>
        <dbReference type="ARBA" id="ARBA00023002"/>
    </source>
</evidence>
<evidence type="ECO:0000256" key="5">
    <source>
        <dbReference type="ARBA" id="ARBA00022485"/>
    </source>
</evidence>
<dbReference type="Pfam" id="PF13353">
    <property type="entry name" value="Fer4_12"/>
    <property type="match status" value="1"/>
</dbReference>
<dbReference type="Gene3D" id="3.20.20.70">
    <property type="entry name" value="Aldolase class I"/>
    <property type="match status" value="1"/>
</dbReference>
<dbReference type="EMBL" id="CP065647">
    <property type="protein sequence ID" value="QPR73833.1"/>
    <property type="molecule type" value="Genomic_DNA"/>
</dbReference>
<evidence type="ECO:0000256" key="4">
    <source>
        <dbReference type="ARBA" id="ARBA00014281"/>
    </source>
</evidence>
<evidence type="ECO:0000313" key="14">
    <source>
        <dbReference type="EMBL" id="TWL33103.1"/>
    </source>
</evidence>
<dbReference type="AlphaFoldDB" id="A0A415J9W7"/>
<dbReference type="SFLD" id="SFLDS00029">
    <property type="entry name" value="Radical_SAM"/>
    <property type="match status" value="1"/>
</dbReference>
<evidence type="ECO:0000313" key="13">
    <source>
        <dbReference type="EMBL" id="QPR73833.1"/>
    </source>
</evidence>
<evidence type="ECO:0000256" key="6">
    <source>
        <dbReference type="ARBA" id="ARBA00022691"/>
    </source>
</evidence>
<evidence type="ECO:0000313" key="15">
    <source>
        <dbReference type="Proteomes" id="UP000435910"/>
    </source>
</evidence>
<dbReference type="InterPro" id="IPR001989">
    <property type="entry name" value="Radical_activat_CS"/>
</dbReference>
<evidence type="ECO:0000256" key="11">
    <source>
        <dbReference type="ARBA" id="ARBA00047365"/>
    </source>
</evidence>
<proteinExistence type="inferred from homology"/>